<evidence type="ECO:0000259" key="3">
    <source>
        <dbReference type="Pfam" id="PF00857"/>
    </source>
</evidence>
<dbReference type="AlphaFoldDB" id="A0A840ET49"/>
<feature type="domain" description="Isochorismatase-like" evidence="3">
    <location>
        <begin position="214"/>
        <end position="402"/>
    </location>
</feature>
<organism evidence="4 5">
    <name type="scientific">Mesonia hippocampi</name>
    <dbReference type="NCBI Taxonomy" id="1628250"/>
    <lineage>
        <taxon>Bacteria</taxon>
        <taxon>Pseudomonadati</taxon>
        <taxon>Bacteroidota</taxon>
        <taxon>Flavobacteriia</taxon>
        <taxon>Flavobacteriales</taxon>
        <taxon>Flavobacteriaceae</taxon>
        <taxon>Mesonia</taxon>
    </lineage>
</organism>
<keyword evidence="5" id="KW-1185">Reference proteome</keyword>
<dbReference type="Pfam" id="PF00857">
    <property type="entry name" value="Isochorismatase"/>
    <property type="match status" value="1"/>
</dbReference>
<evidence type="ECO:0000256" key="2">
    <source>
        <dbReference type="SAM" id="SignalP"/>
    </source>
</evidence>
<accession>A0A840ET49</accession>
<proteinExistence type="predicted"/>
<sequence length="406" mass="46980">MRNLLLILMTVITMSVTTAQEIPFEEVKPYLEAFQSQVKIPENFHFHKVTKVTSHGVEAYLFRYQKDENKGLSGEHFSFLMSVAEKKILGFTNMSKKYSNLKMLTRKESEKIAKNFLVKVDNSLANDLKNLWIERHDEQIFIDGGKATTIAGMKYKCYRLSKDDYAWVIVGFDGSIITFERDIKWNTEEQRRVTEKWLHDNWLLENKVKNKSKSALLLIETQNEWMHRDGKLRKALVENEEMMLNSIHNIEKSLVYARKQNIPVVYVRLQFEKGYPELANGKSGLRKAIPNAGTFQKNSFGSEFYKSVKPLENEFIVSGRMGASGFAGSNLDAYLRNNKIENLYLTGYASHVCVESTLREAHDIGYNTYIISDATAAFNKEQQTYFLNEIVHHFGEHLTTEEFVNE</sequence>
<dbReference type="Proteomes" id="UP000553034">
    <property type="component" value="Unassembled WGS sequence"/>
</dbReference>
<dbReference type="CDD" id="cd00431">
    <property type="entry name" value="cysteine_hydrolases"/>
    <property type="match status" value="1"/>
</dbReference>
<comment type="caution">
    <text evidence="4">The sequence shown here is derived from an EMBL/GenBank/DDBJ whole genome shotgun (WGS) entry which is preliminary data.</text>
</comment>
<dbReference type="GO" id="GO:0016787">
    <property type="term" value="F:hydrolase activity"/>
    <property type="evidence" value="ECO:0007669"/>
    <property type="project" value="UniProtKB-KW"/>
</dbReference>
<protein>
    <submittedName>
        <fullName evidence="4">Nicotinamidase-related amidase</fullName>
    </submittedName>
</protein>
<keyword evidence="2" id="KW-0732">Signal</keyword>
<evidence type="ECO:0000313" key="4">
    <source>
        <dbReference type="EMBL" id="MBB4118097.1"/>
    </source>
</evidence>
<dbReference type="RefSeq" id="WP_246415150.1">
    <property type="nucleotide sequence ID" value="NZ_JACIFO010000001.1"/>
</dbReference>
<dbReference type="SUPFAM" id="SSF52499">
    <property type="entry name" value="Isochorismatase-like hydrolases"/>
    <property type="match status" value="1"/>
</dbReference>
<gene>
    <name evidence="4" type="ORF">GGR32_000369</name>
</gene>
<name>A0A840ET49_9FLAO</name>
<evidence type="ECO:0000256" key="1">
    <source>
        <dbReference type="ARBA" id="ARBA00022801"/>
    </source>
</evidence>
<feature type="signal peptide" evidence="2">
    <location>
        <begin position="1"/>
        <end position="19"/>
    </location>
</feature>
<dbReference type="InterPro" id="IPR050272">
    <property type="entry name" value="Isochorismatase-like_hydrls"/>
</dbReference>
<keyword evidence="1" id="KW-0378">Hydrolase</keyword>
<dbReference type="PANTHER" id="PTHR43540:SF16">
    <property type="entry name" value="ISOCHORISMATASE-LIKE DOMAIN-CONTAINING PROTEIN"/>
    <property type="match status" value="1"/>
</dbReference>
<dbReference type="PANTHER" id="PTHR43540">
    <property type="entry name" value="PEROXYUREIDOACRYLATE/UREIDOACRYLATE AMIDOHYDROLASE-RELATED"/>
    <property type="match status" value="1"/>
</dbReference>
<dbReference type="InterPro" id="IPR036380">
    <property type="entry name" value="Isochorismatase-like_sf"/>
</dbReference>
<evidence type="ECO:0000313" key="5">
    <source>
        <dbReference type="Proteomes" id="UP000553034"/>
    </source>
</evidence>
<dbReference type="InterPro" id="IPR000868">
    <property type="entry name" value="Isochorismatase-like_dom"/>
</dbReference>
<dbReference type="EMBL" id="JACIFO010000001">
    <property type="protein sequence ID" value="MBB4118097.1"/>
    <property type="molecule type" value="Genomic_DNA"/>
</dbReference>
<feature type="chain" id="PRO_5032394896" evidence="2">
    <location>
        <begin position="20"/>
        <end position="406"/>
    </location>
</feature>
<dbReference type="Gene3D" id="3.40.50.850">
    <property type="entry name" value="Isochorismatase-like"/>
    <property type="match status" value="1"/>
</dbReference>
<reference evidence="4 5" key="1">
    <citation type="submission" date="2020-08" db="EMBL/GenBank/DDBJ databases">
        <title>Genomic Encyclopedia of Type Strains, Phase IV (KMG-IV): sequencing the most valuable type-strain genomes for metagenomic binning, comparative biology and taxonomic classification.</title>
        <authorList>
            <person name="Goeker M."/>
        </authorList>
    </citation>
    <scope>NUCLEOTIDE SEQUENCE [LARGE SCALE GENOMIC DNA]</scope>
    <source>
        <strain evidence="4 5">DSM 29568</strain>
    </source>
</reference>